<evidence type="ECO:0000313" key="3">
    <source>
        <dbReference type="Proteomes" id="UP000821853"/>
    </source>
</evidence>
<accession>A0A9J6GYT0</accession>
<dbReference type="Pfam" id="PF10551">
    <property type="entry name" value="MULE"/>
    <property type="match status" value="1"/>
</dbReference>
<gene>
    <name evidence="2" type="ORF">HPB48_016472</name>
</gene>
<dbReference type="PANTHER" id="PTHR47160:SF8">
    <property type="entry name" value="MULE TRANSPOSASE DOMAIN-CONTAINING PROTEIN"/>
    <property type="match status" value="1"/>
</dbReference>
<protein>
    <recommendedName>
        <fullName evidence="1">MULE transposase domain-containing protein</fullName>
    </recommendedName>
</protein>
<comment type="caution">
    <text evidence="2">The sequence shown here is derived from an EMBL/GenBank/DDBJ whole genome shotgun (WGS) entry which is preliminary data.</text>
</comment>
<reference evidence="2 3" key="1">
    <citation type="journal article" date="2020" name="Cell">
        <title>Large-Scale Comparative Analyses of Tick Genomes Elucidate Their Genetic Diversity and Vector Capacities.</title>
        <authorList>
            <consortium name="Tick Genome and Microbiome Consortium (TIGMIC)"/>
            <person name="Jia N."/>
            <person name="Wang J."/>
            <person name="Shi W."/>
            <person name="Du L."/>
            <person name="Sun Y."/>
            <person name="Zhan W."/>
            <person name="Jiang J.F."/>
            <person name="Wang Q."/>
            <person name="Zhang B."/>
            <person name="Ji P."/>
            <person name="Bell-Sakyi L."/>
            <person name="Cui X.M."/>
            <person name="Yuan T.T."/>
            <person name="Jiang B.G."/>
            <person name="Yang W.F."/>
            <person name="Lam T.T."/>
            <person name="Chang Q.C."/>
            <person name="Ding S.J."/>
            <person name="Wang X.J."/>
            <person name="Zhu J.G."/>
            <person name="Ruan X.D."/>
            <person name="Zhao L."/>
            <person name="Wei J.T."/>
            <person name="Ye R.Z."/>
            <person name="Que T.C."/>
            <person name="Du C.H."/>
            <person name="Zhou Y.H."/>
            <person name="Cheng J.X."/>
            <person name="Dai P.F."/>
            <person name="Guo W.B."/>
            <person name="Han X.H."/>
            <person name="Huang E.J."/>
            <person name="Li L.F."/>
            <person name="Wei W."/>
            <person name="Gao Y.C."/>
            <person name="Liu J.Z."/>
            <person name="Shao H.Z."/>
            <person name="Wang X."/>
            <person name="Wang C.C."/>
            <person name="Yang T.C."/>
            <person name="Huo Q.B."/>
            <person name="Li W."/>
            <person name="Chen H.Y."/>
            <person name="Chen S.E."/>
            <person name="Zhou L.G."/>
            <person name="Ni X.B."/>
            <person name="Tian J.H."/>
            <person name="Sheng Y."/>
            <person name="Liu T."/>
            <person name="Pan Y.S."/>
            <person name="Xia L.Y."/>
            <person name="Li J."/>
            <person name="Zhao F."/>
            <person name="Cao W.C."/>
        </authorList>
    </citation>
    <scope>NUCLEOTIDE SEQUENCE [LARGE SCALE GENOMIC DNA]</scope>
    <source>
        <strain evidence="2">HaeL-2018</strain>
    </source>
</reference>
<dbReference type="EMBL" id="JABSTR010000010">
    <property type="protein sequence ID" value="KAH9379540.1"/>
    <property type="molecule type" value="Genomic_DNA"/>
</dbReference>
<evidence type="ECO:0000313" key="2">
    <source>
        <dbReference type="EMBL" id="KAH9379540.1"/>
    </source>
</evidence>
<proteinExistence type="predicted"/>
<feature type="domain" description="MULE transposase" evidence="1">
    <location>
        <begin position="93"/>
        <end position="185"/>
    </location>
</feature>
<name>A0A9J6GYT0_HAELO</name>
<dbReference type="InterPro" id="IPR018289">
    <property type="entry name" value="MULE_transposase_dom"/>
</dbReference>
<organism evidence="2 3">
    <name type="scientific">Haemaphysalis longicornis</name>
    <name type="common">Bush tick</name>
    <dbReference type="NCBI Taxonomy" id="44386"/>
    <lineage>
        <taxon>Eukaryota</taxon>
        <taxon>Metazoa</taxon>
        <taxon>Ecdysozoa</taxon>
        <taxon>Arthropoda</taxon>
        <taxon>Chelicerata</taxon>
        <taxon>Arachnida</taxon>
        <taxon>Acari</taxon>
        <taxon>Parasitiformes</taxon>
        <taxon>Ixodida</taxon>
        <taxon>Ixodoidea</taxon>
        <taxon>Ixodidae</taxon>
        <taxon>Haemaphysalinae</taxon>
        <taxon>Haemaphysalis</taxon>
    </lineage>
</organism>
<dbReference type="OMA" id="FHNKLNS"/>
<dbReference type="AlphaFoldDB" id="A0A9J6GYT0"/>
<sequence>MSSYSIAHNADFERSALPSIPAMTRTLQRQRRSTNALPPAPRSLTDIVLNDDFLTLANGQQFLLYDAGPQDPDRLVILGTKKNLEVLAACPHWFADGTFTVAPALYYQIYTIHVLQSGRVLPMLYCLLRRKTMATYTRVFRTILHLEPGLSPVTLLTDFEQPAIQAFRAVFPAAAPSACVFYLKQSVQRKVQESGLASLYSRNSRFREAVQLLPALAFLRPEYIGRGPHIRPQGEQEAEVFDYFERTYIGVPFGRSRTRRDPPFAPSLWSCHYRVQEELPKTNNSVEGWHHSLQSSLGFQHPDPYRLIAAVSNRAKAS</sequence>
<dbReference type="PANTHER" id="PTHR47160">
    <property type="entry name" value="PUTATIVE-RELATED"/>
    <property type="match status" value="1"/>
</dbReference>
<keyword evidence="3" id="KW-1185">Reference proteome</keyword>
<dbReference type="VEuPathDB" id="VectorBase:HLOH_058645"/>
<evidence type="ECO:0000259" key="1">
    <source>
        <dbReference type="Pfam" id="PF10551"/>
    </source>
</evidence>
<dbReference type="OrthoDB" id="6500349at2759"/>
<dbReference type="Proteomes" id="UP000821853">
    <property type="component" value="Chromosome 8"/>
</dbReference>